<dbReference type="InterPro" id="IPR023457">
    <property type="entry name" value="Met-tRNA_synth_2"/>
</dbReference>
<comment type="similarity">
    <text evidence="10">Belongs to the class-I aminoacyl-tRNA synthetase family.</text>
</comment>
<comment type="caution">
    <text evidence="12">The sequence shown here is derived from an EMBL/GenBank/DDBJ whole genome shotgun (WGS) entry which is preliminary data.</text>
</comment>
<keyword evidence="7 10" id="KW-0648">Protein biosynthesis</keyword>
<evidence type="ECO:0000256" key="5">
    <source>
        <dbReference type="ARBA" id="ARBA00022741"/>
    </source>
</evidence>
<dbReference type="AlphaFoldDB" id="A0A1F5SNP6"/>
<dbReference type="Gene3D" id="1.10.730.10">
    <property type="entry name" value="Isoleucyl-tRNA Synthetase, Domain 1"/>
    <property type="match status" value="1"/>
</dbReference>
<dbReference type="NCBIfam" id="TIGR00398">
    <property type="entry name" value="metG"/>
    <property type="match status" value="1"/>
</dbReference>
<keyword evidence="6 10" id="KW-0067">ATP-binding</keyword>
<dbReference type="InterPro" id="IPR014758">
    <property type="entry name" value="Met-tRNA_synth"/>
</dbReference>
<dbReference type="EC" id="6.1.1.10" evidence="2"/>
<evidence type="ECO:0000256" key="1">
    <source>
        <dbReference type="ARBA" id="ARBA00003314"/>
    </source>
</evidence>
<evidence type="ECO:0000256" key="4">
    <source>
        <dbReference type="ARBA" id="ARBA00022598"/>
    </source>
</evidence>
<keyword evidence="4 10" id="KW-0436">Ligase</keyword>
<feature type="domain" description="Methionyl/Leucyl tRNA synthetase" evidence="11">
    <location>
        <begin position="138"/>
        <end position="377"/>
    </location>
</feature>
<reference evidence="12 13" key="1">
    <citation type="journal article" date="2016" name="Nat. Commun.">
        <title>Thousands of microbial genomes shed light on interconnected biogeochemical processes in an aquifer system.</title>
        <authorList>
            <person name="Anantharaman K."/>
            <person name="Brown C.T."/>
            <person name="Hug L.A."/>
            <person name="Sharon I."/>
            <person name="Castelle C.J."/>
            <person name="Probst A.J."/>
            <person name="Thomas B.C."/>
            <person name="Singh A."/>
            <person name="Wilkins M.J."/>
            <person name="Karaoz U."/>
            <person name="Brodie E.L."/>
            <person name="Williams K.H."/>
            <person name="Hubbard S.S."/>
            <person name="Banfield J.F."/>
        </authorList>
    </citation>
    <scope>NUCLEOTIDE SEQUENCE [LARGE SCALE GENOMIC DNA]</scope>
</reference>
<dbReference type="Pfam" id="PF09334">
    <property type="entry name" value="tRNA-synt_1g"/>
    <property type="match status" value="1"/>
</dbReference>
<evidence type="ECO:0000256" key="7">
    <source>
        <dbReference type="ARBA" id="ARBA00022917"/>
    </source>
</evidence>
<dbReference type="InterPro" id="IPR015413">
    <property type="entry name" value="Methionyl/Leucyl_tRNA_Synth"/>
</dbReference>
<proteinExistence type="inferred from homology"/>
<evidence type="ECO:0000259" key="11">
    <source>
        <dbReference type="Pfam" id="PF09334"/>
    </source>
</evidence>
<dbReference type="FunFam" id="2.170.220.10:FF:000003">
    <property type="entry name" value="Methionine--tRNA ligase"/>
    <property type="match status" value="1"/>
</dbReference>
<accession>A0A1F5SNP6</accession>
<dbReference type="InterPro" id="IPR014729">
    <property type="entry name" value="Rossmann-like_a/b/a_fold"/>
</dbReference>
<dbReference type="GO" id="GO:0005524">
    <property type="term" value="F:ATP binding"/>
    <property type="evidence" value="ECO:0007669"/>
    <property type="project" value="UniProtKB-KW"/>
</dbReference>
<dbReference type="GO" id="GO:0004825">
    <property type="term" value="F:methionine-tRNA ligase activity"/>
    <property type="evidence" value="ECO:0007669"/>
    <property type="project" value="UniProtKB-EC"/>
</dbReference>
<dbReference type="GO" id="GO:0006431">
    <property type="term" value="P:methionyl-tRNA aminoacylation"/>
    <property type="evidence" value="ECO:0007669"/>
    <property type="project" value="InterPro"/>
</dbReference>
<dbReference type="InterPro" id="IPR033911">
    <property type="entry name" value="MetRS_core"/>
</dbReference>
<dbReference type="InterPro" id="IPR009080">
    <property type="entry name" value="tRNAsynth_Ia_anticodon-bd"/>
</dbReference>
<keyword evidence="5 10" id="KW-0547">Nucleotide-binding</keyword>
<gene>
    <name evidence="12" type="ORF">A2242_00605</name>
</gene>
<protein>
    <recommendedName>
        <fullName evidence="3">Methionine--tRNA ligase</fullName>
        <ecNumber evidence="2">6.1.1.10</ecNumber>
    </recommendedName>
    <alternativeName>
        <fullName evidence="9">Methionyl-tRNA synthetase</fullName>
    </alternativeName>
</protein>
<dbReference type="PANTHER" id="PTHR43326">
    <property type="entry name" value="METHIONYL-TRNA SYNTHETASE"/>
    <property type="match status" value="1"/>
</dbReference>
<name>A0A1F5SNP6_9BACT</name>
<evidence type="ECO:0000256" key="2">
    <source>
        <dbReference type="ARBA" id="ARBA00012838"/>
    </source>
</evidence>
<organism evidence="12 13">
    <name type="scientific">Candidatus Falkowbacteria bacterium RIFOXYA2_FULL_47_9</name>
    <dbReference type="NCBI Taxonomy" id="1797995"/>
    <lineage>
        <taxon>Bacteria</taxon>
        <taxon>Candidatus Falkowiibacteriota</taxon>
    </lineage>
</organism>
<evidence type="ECO:0000256" key="6">
    <source>
        <dbReference type="ARBA" id="ARBA00022840"/>
    </source>
</evidence>
<evidence type="ECO:0000256" key="8">
    <source>
        <dbReference type="ARBA" id="ARBA00023146"/>
    </source>
</evidence>
<dbReference type="Gene3D" id="2.170.220.10">
    <property type="match status" value="1"/>
</dbReference>
<dbReference type="PRINTS" id="PR01041">
    <property type="entry name" value="TRNASYNTHMET"/>
</dbReference>
<evidence type="ECO:0000256" key="3">
    <source>
        <dbReference type="ARBA" id="ARBA00018753"/>
    </source>
</evidence>
<evidence type="ECO:0000256" key="9">
    <source>
        <dbReference type="ARBA" id="ARBA00030904"/>
    </source>
</evidence>
<dbReference type="CDD" id="cd00814">
    <property type="entry name" value="MetRS_core"/>
    <property type="match status" value="1"/>
</dbReference>
<evidence type="ECO:0000313" key="13">
    <source>
        <dbReference type="Proteomes" id="UP000178925"/>
    </source>
</evidence>
<comment type="function">
    <text evidence="1">Is required not only for elongation of protein synthesis but also for the initiation of all mRNA translation through initiator tRNA(fMet) aminoacylation.</text>
</comment>
<dbReference type="Gene3D" id="3.40.50.620">
    <property type="entry name" value="HUPs"/>
    <property type="match status" value="1"/>
</dbReference>
<dbReference type="SUPFAM" id="SSF47323">
    <property type="entry name" value="Anticodon-binding domain of a subclass of class I aminoacyl-tRNA synthetases"/>
    <property type="match status" value="1"/>
</dbReference>
<dbReference type="PANTHER" id="PTHR43326:SF1">
    <property type="entry name" value="METHIONINE--TRNA LIGASE, MITOCHONDRIAL"/>
    <property type="match status" value="1"/>
</dbReference>
<dbReference type="Proteomes" id="UP000178925">
    <property type="component" value="Unassembled WGS sequence"/>
</dbReference>
<keyword evidence="8 10" id="KW-0030">Aminoacyl-tRNA synthetase</keyword>
<evidence type="ECO:0000256" key="10">
    <source>
        <dbReference type="RuleBase" id="RU363039"/>
    </source>
</evidence>
<dbReference type="EMBL" id="MFGC01000021">
    <property type="protein sequence ID" value="OGF28073.1"/>
    <property type="molecule type" value="Genomic_DNA"/>
</dbReference>
<dbReference type="SUPFAM" id="SSF52374">
    <property type="entry name" value="Nucleotidylyl transferase"/>
    <property type="match status" value="1"/>
</dbReference>
<sequence length="492" mass="56299">MPDKFYITTTLPYVNAKPHIGFALEIVQADVIARWRRARGDEVFFNTGTDEHGLKIWRKAQELGMDTQAYADENAARFDDLKRALNLSYNAFIRTTEPRHVAAAQEFWQRCEQHGDIYKRNYKIKYCVGCELEKTESELTDGICPIHPNLELETIAEENYFFKFSKYQKKLLELYVKNSDFVLPKWRLKEIQNFVAGGLEDFSISRLKAKMPWGVPVPGDDEHVMYVWFDALINYISTLGWSVETQNFASLQKDKPSTFEKFWGTAKKPNALQIAGKDNLRQQAAMWQAMLLSAGLPSSKQILIHGFINSGGQKMSKSLGNVVDPFELVEKYGTDAVRYYLLAEISPFEDGDFTIEKFIVRYNADLANGLGNLVSRVATLLEKDAITLTLTLSPRERGLEERINKGMRAYQFNNALKILWDVLRAADETLSRQKPWEIKDLAGKKKILEPVAQDILNVAELLQPFLPDTAEKIIKQFSAKQIKKSEGLFPRI</sequence>
<evidence type="ECO:0000313" key="12">
    <source>
        <dbReference type="EMBL" id="OGF28073.1"/>
    </source>
</evidence>
<dbReference type="STRING" id="1797995.A2242_00605"/>